<dbReference type="Proteomes" id="UP000191024">
    <property type="component" value="Chromosome A"/>
</dbReference>
<dbReference type="InterPro" id="IPR007396">
    <property type="entry name" value="TR_PAI2-type"/>
</dbReference>
<reference evidence="1 2" key="1">
    <citation type="submission" date="2016-03" db="EMBL/GenBank/DDBJ databases">
        <authorList>
            <person name="Devillers H."/>
        </authorList>
    </citation>
    <scope>NUCLEOTIDE SEQUENCE [LARGE SCALE GENOMIC DNA]</scope>
    <source>
        <strain evidence="1">CBS 11717</strain>
    </source>
</reference>
<evidence type="ECO:0000313" key="1">
    <source>
        <dbReference type="EMBL" id="SCU79408.1"/>
    </source>
</evidence>
<proteinExistence type="predicted"/>
<dbReference type="PANTHER" id="PTHR35802">
    <property type="entry name" value="PROTEASE SYNTHASE AND SPORULATION PROTEIN PAI 2"/>
    <property type="match status" value="1"/>
</dbReference>
<dbReference type="PANTHER" id="PTHR35802:SF1">
    <property type="entry name" value="PROTEASE SYNTHASE AND SPORULATION PROTEIN PAI 2"/>
    <property type="match status" value="1"/>
</dbReference>
<dbReference type="OrthoDB" id="2101473at2759"/>
<organism evidence="1 2">
    <name type="scientific">Lachancea mirantina</name>
    <dbReference type="NCBI Taxonomy" id="1230905"/>
    <lineage>
        <taxon>Eukaryota</taxon>
        <taxon>Fungi</taxon>
        <taxon>Dikarya</taxon>
        <taxon>Ascomycota</taxon>
        <taxon>Saccharomycotina</taxon>
        <taxon>Saccharomycetes</taxon>
        <taxon>Saccharomycetales</taxon>
        <taxon>Saccharomycetaceae</taxon>
        <taxon>Lachancea</taxon>
    </lineage>
</organism>
<dbReference type="SUPFAM" id="SSF50475">
    <property type="entry name" value="FMN-binding split barrel"/>
    <property type="match status" value="1"/>
</dbReference>
<dbReference type="Pfam" id="PF04299">
    <property type="entry name" value="FMN_bind_2"/>
    <property type="match status" value="1"/>
</dbReference>
<dbReference type="InterPro" id="IPR012349">
    <property type="entry name" value="Split_barrel_FMN-bd"/>
</dbReference>
<dbReference type="AlphaFoldDB" id="A0A1G4IRL1"/>
<keyword evidence="2" id="KW-1185">Reference proteome</keyword>
<protein>
    <submittedName>
        <fullName evidence="1">LAMI_0A08702g1_1</fullName>
    </submittedName>
</protein>
<dbReference type="PIRSF" id="PIRSF010372">
    <property type="entry name" value="PaiB"/>
    <property type="match status" value="1"/>
</dbReference>
<gene>
    <name evidence="1" type="ORF">LAMI_0A08702G</name>
</gene>
<name>A0A1G4IRL1_9SACH</name>
<dbReference type="Gene3D" id="2.30.110.10">
    <property type="entry name" value="Electron Transport, Fmn-binding Protein, Chain A"/>
    <property type="match status" value="1"/>
</dbReference>
<evidence type="ECO:0000313" key="2">
    <source>
        <dbReference type="Proteomes" id="UP000191024"/>
    </source>
</evidence>
<accession>A0A1G4IRL1</accession>
<sequence length="242" mass="27445">MYIPSSFNVEDESEQIKLIRENPLGIIFNCGKGSSGNSSFWNPLKGTRASPSFSDLHATHVPFVFEENESGKHKIKTHLAAKNHHVEILEESPQCLVVFQGPHSYISPSWYPLKKKTHKFVPTWNYSAVHVYGTAHVVKNKEALLEFLEQVTDQEEGKRPEGEAYEEKWKLSDAPAAYIDAKLKSIVLLEIEIDHMEGNFKYSQGDPKQNVEGIIENLETEVSGENGRKVASLIREHYPQQL</sequence>
<dbReference type="EMBL" id="LT598462">
    <property type="protein sequence ID" value="SCU79408.1"/>
    <property type="molecule type" value="Genomic_DNA"/>
</dbReference>